<feature type="transmembrane region" description="Helical" evidence="7">
    <location>
        <begin position="123"/>
        <end position="144"/>
    </location>
</feature>
<evidence type="ECO:0000256" key="2">
    <source>
        <dbReference type="ARBA" id="ARBA00022448"/>
    </source>
</evidence>
<dbReference type="RefSeq" id="WP_200966230.1">
    <property type="nucleotide sequence ID" value="NZ_BMAQ01000009.1"/>
</dbReference>
<evidence type="ECO:0000313" key="10">
    <source>
        <dbReference type="Proteomes" id="UP000654993"/>
    </source>
</evidence>
<comment type="caution">
    <text evidence="9">The sequence shown here is derived from an EMBL/GenBank/DDBJ whole genome shotgun (WGS) entry which is preliminary data.</text>
</comment>
<evidence type="ECO:0000256" key="4">
    <source>
        <dbReference type="ARBA" id="ARBA00022692"/>
    </source>
</evidence>
<evidence type="ECO:0000313" key="9">
    <source>
        <dbReference type="EMBL" id="GFR37964.1"/>
    </source>
</evidence>
<dbReference type="PANTHER" id="PTHR30193">
    <property type="entry name" value="ABC TRANSPORTER PERMEASE PROTEIN"/>
    <property type="match status" value="1"/>
</dbReference>
<dbReference type="PANTHER" id="PTHR30193:SF37">
    <property type="entry name" value="INNER MEMBRANE ABC TRANSPORTER PERMEASE PROTEIN YCJO"/>
    <property type="match status" value="1"/>
</dbReference>
<name>A0A916QE73_9BACL</name>
<organism evidence="9 10">
    <name type="scientific">Insulibacter thermoxylanivorax</name>
    <dbReference type="NCBI Taxonomy" id="2749268"/>
    <lineage>
        <taxon>Bacteria</taxon>
        <taxon>Bacillati</taxon>
        <taxon>Bacillota</taxon>
        <taxon>Bacilli</taxon>
        <taxon>Bacillales</taxon>
        <taxon>Paenibacillaceae</taxon>
        <taxon>Insulibacter</taxon>
    </lineage>
</organism>
<keyword evidence="5 7" id="KW-1133">Transmembrane helix</keyword>
<gene>
    <name evidence="9" type="ORF">PRECH8_12600</name>
</gene>
<dbReference type="SUPFAM" id="SSF161098">
    <property type="entry name" value="MetI-like"/>
    <property type="match status" value="1"/>
</dbReference>
<dbReference type="InterPro" id="IPR035906">
    <property type="entry name" value="MetI-like_sf"/>
</dbReference>
<evidence type="ECO:0000256" key="6">
    <source>
        <dbReference type="ARBA" id="ARBA00023136"/>
    </source>
</evidence>
<reference evidence="9" key="2">
    <citation type="journal article" date="2021" name="Data Brief">
        <title>Draft genome sequence data of the facultative, thermophilic, xylanolytic bacterium Paenibacillus sp. strain DA-C8.</title>
        <authorList>
            <person name="Chhe C."/>
            <person name="Uke A."/>
            <person name="Baramee S."/>
            <person name="Ungkulpasvich U."/>
            <person name="Tachaapaikoon C."/>
            <person name="Pason P."/>
            <person name="Waeonukul R."/>
            <person name="Ratanakhanokchai K."/>
            <person name="Kosugi A."/>
        </authorList>
    </citation>
    <scope>NUCLEOTIDE SEQUENCE</scope>
    <source>
        <strain evidence="9">DA-C8</strain>
    </source>
</reference>
<keyword evidence="4 7" id="KW-0812">Transmembrane</keyword>
<keyword evidence="2 7" id="KW-0813">Transport</keyword>
<comment type="subcellular location">
    <subcellularLocation>
        <location evidence="1 7">Cell membrane</location>
        <topology evidence="1 7">Multi-pass membrane protein</topology>
    </subcellularLocation>
</comment>
<keyword evidence="3" id="KW-1003">Cell membrane</keyword>
<evidence type="ECO:0000256" key="1">
    <source>
        <dbReference type="ARBA" id="ARBA00004651"/>
    </source>
</evidence>
<evidence type="ECO:0000259" key="8">
    <source>
        <dbReference type="PROSITE" id="PS50928"/>
    </source>
</evidence>
<dbReference type="GO" id="GO:0005886">
    <property type="term" value="C:plasma membrane"/>
    <property type="evidence" value="ECO:0007669"/>
    <property type="project" value="UniProtKB-SubCell"/>
</dbReference>
<dbReference type="PROSITE" id="PS50928">
    <property type="entry name" value="ABC_TM1"/>
    <property type="match status" value="1"/>
</dbReference>
<sequence length="317" mass="35569">MPQTVPSSAGTAQKRIWLTERRRSSLTAYLFISPFFVIFAIFGLYPIIFTLYLSLFRWDALGPMKYVGLQNFKFVVEDPIFWTSFTNTLLISAMGTIPQLMLALVLAAFLNSQITRFKKTFRVLYFMPNITSIVAVTLVFSALFSSGGMVNWFFGLLGVDPVNWTSGWWGVKIAIATMIMWRWTGYNTIIYLSGMQSIPTDLYEAARIDGANRWQIMTRITLPLLRPFVLFTVMMSTIGSLQLFTEPYVYLGQSGTSSTRSEGITMVIYLYTEAFSNSFFGTAAATAVILLFFTIIFSLINIAATRRIGGTDDGGGL</sequence>
<reference evidence="9" key="1">
    <citation type="submission" date="2020-08" db="EMBL/GenBank/DDBJ databases">
        <authorList>
            <person name="Uke A."/>
            <person name="Chhe C."/>
            <person name="Baramee S."/>
            <person name="Kosugi A."/>
        </authorList>
    </citation>
    <scope>NUCLEOTIDE SEQUENCE</scope>
    <source>
        <strain evidence="9">DA-C8</strain>
    </source>
</reference>
<dbReference type="Gene3D" id="1.10.3720.10">
    <property type="entry name" value="MetI-like"/>
    <property type="match status" value="1"/>
</dbReference>
<feature type="transmembrane region" description="Helical" evidence="7">
    <location>
        <begin position="279"/>
        <end position="300"/>
    </location>
</feature>
<feature type="transmembrane region" description="Helical" evidence="7">
    <location>
        <begin position="89"/>
        <end position="111"/>
    </location>
</feature>
<dbReference type="GO" id="GO:0055085">
    <property type="term" value="P:transmembrane transport"/>
    <property type="evidence" value="ECO:0007669"/>
    <property type="project" value="InterPro"/>
</dbReference>
<feature type="domain" description="ABC transmembrane type-1" evidence="8">
    <location>
        <begin position="85"/>
        <end position="301"/>
    </location>
</feature>
<proteinExistence type="inferred from homology"/>
<dbReference type="AlphaFoldDB" id="A0A916QE73"/>
<keyword evidence="10" id="KW-1185">Reference proteome</keyword>
<protein>
    <submittedName>
        <fullName evidence="9">Cytochrome c biogenesis protein</fullName>
    </submittedName>
</protein>
<keyword evidence="6 7" id="KW-0472">Membrane</keyword>
<feature type="transmembrane region" description="Helical" evidence="7">
    <location>
        <begin position="224"/>
        <end position="244"/>
    </location>
</feature>
<evidence type="ECO:0000256" key="5">
    <source>
        <dbReference type="ARBA" id="ARBA00022989"/>
    </source>
</evidence>
<dbReference type="EMBL" id="BMAQ01000009">
    <property type="protein sequence ID" value="GFR37964.1"/>
    <property type="molecule type" value="Genomic_DNA"/>
</dbReference>
<feature type="transmembrane region" description="Helical" evidence="7">
    <location>
        <begin position="164"/>
        <end position="183"/>
    </location>
</feature>
<dbReference type="InterPro" id="IPR051393">
    <property type="entry name" value="ABC_transporter_permease"/>
</dbReference>
<evidence type="ECO:0000256" key="7">
    <source>
        <dbReference type="RuleBase" id="RU363032"/>
    </source>
</evidence>
<comment type="similarity">
    <text evidence="7">Belongs to the binding-protein-dependent transport system permease family.</text>
</comment>
<dbReference type="CDD" id="cd06261">
    <property type="entry name" value="TM_PBP2"/>
    <property type="match status" value="1"/>
</dbReference>
<feature type="transmembrane region" description="Helical" evidence="7">
    <location>
        <begin position="28"/>
        <end position="55"/>
    </location>
</feature>
<dbReference type="Proteomes" id="UP000654993">
    <property type="component" value="Unassembled WGS sequence"/>
</dbReference>
<dbReference type="InterPro" id="IPR000515">
    <property type="entry name" value="MetI-like"/>
</dbReference>
<accession>A0A916QE73</accession>
<dbReference type="Pfam" id="PF00528">
    <property type="entry name" value="BPD_transp_1"/>
    <property type="match status" value="1"/>
</dbReference>
<evidence type="ECO:0000256" key="3">
    <source>
        <dbReference type="ARBA" id="ARBA00022475"/>
    </source>
</evidence>